<evidence type="ECO:0000259" key="2">
    <source>
        <dbReference type="Pfam" id="PF13556"/>
    </source>
</evidence>
<name>A0ABZ2MKV6_9MICO</name>
<gene>
    <name evidence="5" type="ORF">V1351_06345</name>
</gene>
<comment type="similarity">
    <text evidence="1">Belongs to the CdaR family.</text>
</comment>
<dbReference type="InterPro" id="IPR051448">
    <property type="entry name" value="CdaR-like_regulators"/>
</dbReference>
<feature type="domain" description="RsbT co-antagonist protein RsbRD N-terminal" evidence="3">
    <location>
        <begin position="31"/>
        <end position="170"/>
    </location>
</feature>
<dbReference type="EMBL" id="CP144913">
    <property type="protein sequence ID" value="WXB77689.1"/>
    <property type="molecule type" value="Genomic_DNA"/>
</dbReference>
<sequence>MPSANVSDELFVWLQDFVESAQRPDEIEQFVTTVDGAIIAAIPEIAREPALITELHASTRAHWRSFLSAITHEHRLALPADAIALCLSIARRHHDIGVLLKVYRVANKTVFDILAERTGEQPLPSGLGRDEVLIALWLRAERWIDESVEELIEYFTAERASLAEGHRARRAETIAALLAGAEPSAEAERVLGHALSPWQTAFVVSMASPPDAAAPLFEVAVRLCRDLGLPRPFTTLSGSAELWGWVSTAQAPDLDLTRVDPLLTSLGLRFALGGPLRGPTAFRRSHVQAVAAHGVAVHASSRHHYRDVELVTLLGDGELVRDMVRRVALPLLGPGERLRAVRETVLAWLQSGRNADEAARALIVHPNTVRYRISRAEALLGRPVTEEATALELALLWVEVHGREAAG</sequence>
<evidence type="ECO:0000259" key="4">
    <source>
        <dbReference type="Pfam" id="PF17853"/>
    </source>
</evidence>
<dbReference type="Pfam" id="PF14361">
    <property type="entry name" value="RsbRD_N"/>
    <property type="match status" value="1"/>
</dbReference>
<reference evidence="5 6" key="1">
    <citation type="submission" date="2024-02" db="EMBL/GenBank/DDBJ databases">
        <title>Janibacter sp. nov., isolated from gut of marine sandworm.</title>
        <authorList>
            <person name="Kim B."/>
            <person name="Jun M.O."/>
            <person name="Shin N.-R."/>
        </authorList>
    </citation>
    <scope>NUCLEOTIDE SEQUENCE [LARGE SCALE GENOMIC DNA]</scope>
    <source>
        <strain evidence="5 6">A1S7</strain>
    </source>
</reference>
<protein>
    <submittedName>
        <fullName evidence="5">Helix-turn-helix domain-containing protein</fullName>
    </submittedName>
</protein>
<dbReference type="Gene3D" id="1.10.10.2840">
    <property type="entry name" value="PucR C-terminal helix-turn-helix domain"/>
    <property type="match status" value="1"/>
</dbReference>
<dbReference type="InterPro" id="IPR041522">
    <property type="entry name" value="CdaR_GGDEF"/>
</dbReference>
<dbReference type="InterPro" id="IPR042070">
    <property type="entry name" value="PucR_C-HTH_sf"/>
</dbReference>
<proteinExistence type="inferred from homology"/>
<dbReference type="InterPro" id="IPR025751">
    <property type="entry name" value="RsbRD_N_dom"/>
</dbReference>
<organism evidence="5 6">
    <name type="scientific">Janibacter alittae</name>
    <dbReference type="NCBI Taxonomy" id="3115209"/>
    <lineage>
        <taxon>Bacteria</taxon>
        <taxon>Bacillati</taxon>
        <taxon>Actinomycetota</taxon>
        <taxon>Actinomycetes</taxon>
        <taxon>Micrococcales</taxon>
        <taxon>Intrasporangiaceae</taxon>
        <taxon>Janibacter</taxon>
    </lineage>
</organism>
<accession>A0ABZ2MKV6</accession>
<dbReference type="PANTHER" id="PTHR33744">
    <property type="entry name" value="CARBOHYDRATE DIACID REGULATOR"/>
    <property type="match status" value="1"/>
</dbReference>
<dbReference type="InterPro" id="IPR025736">
    <property type="entry name" value="PucR_C-HTH_dom"/>
</dbReference>
<evidence type="ECO:0000313" key="6">
    <source>
        <dbReference type="Proteomes" id="UP001382727"/>
    </source>
</evidence>
<evidence type="ECO:0000256" key="1">
    <source>
        <dbReference type="ARBA" id="ARBA00006754"/>
    </source>
</evidence>
<dbReference type="Pfam" id="PF17853">
    <property type="entry name" value="GGDEF_2"/>
    <property type="match status" value="1"/>
</dbReference>
<feature type="domain" description="PucR C-terminal helix-turn-helix" evidence="2">
    <location>
        <begin position="342"/>
        <end position="395"/>
    </location>
</feature>
<dbReference type="Proteomes" id="UP001382727">
    <property type="component" value="Chromosome"/>
</dbReference>
<feature type="domain" description="CdaR GGDEF-like" evidence="4">
    <location>
        <begin position="186"/>
        <end position="293"/>
    </location>
</feature>
<keyword evidence="6" id="KW-1185">Reference proteome</keyword>
<dbReference type="RefSeq" id="WP_338751813.1">
    <property type="nucleotide sequence ID" value="NZ_CP144913.1"/>
</dbReference>
<dbReference type="PANTHER" id="PTHR33744:SF1">
    <property type="entry name" value="DNA-BINDING TRANSCRIPTIONAL ACTIVATOR ADER"/>
    <property type="match status" value="1"/>
</dbReference>
<evidence type="ECO:0000313" key="5">
    <source>
        <dbReference type="EMBL" id="WXB77689.1"/>
    </source>
</evidence>
<dbReference type="Pfam" id="PF13556">
    <property type="entry name" value="HTH_30"/>
    <property type="match status" value="1"/>
</dbReference>
<evidence type="ECO:0000259" key="3">
    <source>
        <dbReference type="Pfam" id="PF14361"/>
    </source>
</evidence>